<gene>
    <name evidence="1" type="ORF">FA95DRAFT_1567318</name>
</gene>
<reference evidence="1" key="2">
    <citation type="journal article" date="2022" name="New Phytol.">
        <title>Evolutionary transition to the ectomycorrhizal habit in the genomes of a hyperdiverse lineage of mushroom-forming fungi.</title>
        <authorList>
            <person name="Looney B."/>
            <person name="Miyauchi S."/>
            <person name="Morin E."/>
            <person name="Drula E."/>
            <person name="Courty P.E."/>
            <person name="Kohler A."/>
            <person name="Kuo A."/>
            <person name="LaButti K."/>
            <person name="Pangilinan J."/>
            <person name="Lipzen A."/>
            <person name="Riley R."/>
            <person name="Andreopoulos W."/>
            <person name="He G."/>
            <person name="Johnson J."/>
            <person name="Nolan M."/>
            <person name="Tritt A."/>
            <person name="Barry K.W."/>
            <person name="Grigoriev I.V."/>
            <person name="Nagy L.G."/>
            <person name="Hibbett D."/>
            <person name="Henrissat B."/>
            <person name="Matheny P.B."/>
            <person name="Labbe J."/>
            <person name="Martin F.M."/>
        </authorList>
    </citation>
    <scope>NUCLEOTIDE SEQUENCE</scope>
    <source>
        <strain evidence="1">FP105234-sp</strain>
    </source>
</reference>
<name>A0ACB8R6E8_9AGAM</name>
<proteinExistence type="predicted"/>
<accession>A0ACB8R6E8</accession>
<dbReference type="EMBL" id="MU276346">
    <property type="protein sequence ID" value="KAI0039166.1"/>
    <property type="molecule type" value="Genomic_DNA"/>
</dbReference>
<evidence type="ECO:0000313" key="1">
    <source>
        <dbReference type="EMBL" id="KAI0039166.1"/>
    </source>
</evidence>
<protein>
    <submittedName>
        <fullName evidence="1">Uncharacterized protein</fullName>
    </submittedName>
</protein>
<reference evidence="1" key="1">
    <citation type="submission" date="2021-02" db="EMBL/GenBank/DDBJ databases">
        <authorList>
            <consortium name="DOE Joint Genome Institute"/>
            <person name="Ahrendt S."/>
            <person name="Looney B.P."/>
            <person name="Miyauchi S."/>
            <person name="Morin E."/>
            <person name="Drula E."/>
            <person name="Courty P.E."/>
            <person name="Chicoki N."/>
            <person name="Fauchery L."/>
            <person name="Kohler A."/>
            <person name="Kuo A."/>
            <person name="Labutti K."/>
            <person name="Pangilinan J."/>
            <person name="Lipzen A."/>
            <person name="Riley R."/>
            <person name="Andreopoulos W."/>
            <person name="He G."/>
            <person name="Johnson J."/>
            <person name="Barry K.W."/>
            <person name="Grigoriev I.V."/>
            <person name="Nagy L."/>
            <person name="Hibbett D."/>
            <person name="Henrissat B."/>
            <person name="Matheny P.B."/>
            <person name="Labbe J."/>
            <person name="Martin F."/>
        </authorList>
    </citation>
    <scope>NUCLEOTIDE SEQUENCE</scope>
    <source>
        <strain evidence="1">FP105234-sp</strain>
    </source>
</reference>
<keyword evidence="2" id="KW-1185">Reference proteome</keyword>
<evidence type="ECO:0000313" key="2">
    <source>
        <dbReference type="Proteomes" id="UP000814033"/>
    </source>
</evidence>
<dbReference type="Proteomes" id="UP000814033">
    <property type="component" value="Unassembled WGS sequence"/>
</dbReference>
<sequence length="239" mass="26729">MCVLVYPLVMQTSDERAKAEDGLSSCVPVRTGTRQRRGKHRPSTGPGLWRRPPVGTDLRKAVLDGFPPERMVAYDLYMPCRFLLLQSGRRLFCIDEAQDPVRFVAGDILQGAQPLSELYGACSTIHAGYFFHLFDEDDQRRLAHIISRLMQARRGTTVLGSQLGRPRAGRRVVPLGGRAFVHSPESWSELWCGPEGPFDESQVIVSAVLQQPNPKDLMADSVDVESDDRALLIWSVVIR</sequence>
<comment type="caution">
    <text evidence="1">The sequence shown here is derived from an EMBL/GenBank/DDBJ whole genome shotgun (WGS) entry which is preliminary data.</text>
</comment>
<organism evidence="1 2">
    <name type="scientific">Auriscalpium vulgare</name>
    <dbReference type="NCBI Taxonomy" id="40419"/>
    <lineage>
        <taxon>Eukaryota</taxon>
        <taxon>Fungi</taxon>
        <taxon>Dikarya</taxon>
        <taxon>Basidiomycota</taxon>
        <taxon>Agaricomycotina</taxon>
        <taxon>Agaricomycetes</taxon>
        <taxon>Russulales</taxon>
        <taxon>Auriscalpiaceae</taxon>
        <taxon>Auriscalpium</taxon>
    </lineage>
</organism>